<comment type="caution">
    <text evidence="2">The sequence shown here is derived from an EMBL/GenBank/DDBJ whole genome shotgun (WGS) entry which is preliminary data.</text>
</comment>
<evidence type="ECO:0000313" key="3">
    <source>
        <dbReference type="Proteomes" id="UP001165082"/>
    </source>
</evidence>
<organism evidence="2 3">
    <name type="scientific">Triparma retinervis</name>
    <dbReference type="NCBI Taxonomy" id="2557542"/>
    <lineage>
        <taxon>Eukaryota</taxon>
        <taxon>Sar</taxon>
        <taxon>Stramenopiles</taxon>
        <taxon>Ochrophyta</taxon>
        <taxon>Bolidophyceae</taxon>
        <taxon>Parmales</taxon>
        <taxon>Triparmaceae</taxon>
        <taxon>Triparma</taxon>
    </lineage>
</organism>
<feature type="transmembrane region" description="Helical" evidence="1">
    <location>
        <begin position="316"/>
        <end position="335"/>
    </location>
</feature>
<proteinExistence type="predicted"/>
<keyword evidence="1" id="KW-0472">Membrane</keyword>
<protein>
    <submittedName>
        <fullName evidence="2">Uncharacterized protein</fullName>
    </submittedName>
</protein>
<dbReference type="EMBL" id="BRXZ01000501">
    <property type="protein sequence ID" value="GMH46354.1"/>
    <property type="molecule type" value="Genomic_DNA"/>
</dbReference>
<evidence type="ECO:0000313" key="2">
    <source>
        <dbReference type="EMBL" id="GMH46354.1"/>
    </source>
</evidence>
<feature type="transmembrane region" description="Helical" evidence="1">
    <location>
        <begin position="341"/>
        <end position="361"/>
    </location>
</feature>
<feature type="transmembrane region" description="Helical" evidence="1">
    <location>
        <begin position="440"/>
        <end position="461"/>
    </location>
</feature>
<gene>
    <name evidence="2" type="ORF">TrRE_jg4299</name>
</gene>
<keyword evidence="1" id="KW-0812">Transmembrane</keyword>
<evidence type="ECO:0000256" key="1">
    <source>
        <dbReference type="SAM" id="Phobius"/>
    </source>
</evidence>
<keyword evidence="3" id="KW-1185">Reference proteome</keyword>
<keyword evidence="1" id="KW-1133">Transmembrane helix</keyword>
<dbReference type="Proteomes" id="UP001165082">
    <property type="component" value="Unassembled WGS sequence"/>
</dbReference>
<sequence length="617" mass="68224">MIPLKKRTQLRVAQIVGNDNALKMISKERKWIVYLLGEVVESYIKSSKTKPTKISTPIDLIKNDEAKMIGSSFAWYLSMELSTYNIASNAVDTWIRSYPALISLDEQHPGFRCVMEAFGVEFFKRVNWGLKLRVLAGTVLSLGDLISDLTMVQIYAGRGETFQESFVLACVVSCLACQTFCAFINHPNIPPCERFAECLVAAIGCRPIVDAYRVSLGVAKRQGSLVTPFMDMAINRVIELCFESVPMTILQVYVLLNQLRQGKAVLLLEVLSLLSSATSTGFAASMLTYDFDVNRAARRESPEFYGMIQFRMRSKIIAFISMMFANTCTLLLRSITTALLLLVNVRTALFVLSADLGLLLVTKMYRGDFMYHTPIGSPAMKKPLAFCCRVLNKIVADFTGMVQLRHPQEMGGLYFTMNEIIGKVLCVVSTIMFMKQNDSVNLWPIVGTVFAVWVACYAVFLSSMKAKYLKSFFDTRTGIEFNNEKFHAMAGKVKGRKGWDAAVVRHLISTNPAMLVEVKEEVDFFVPAIVSCIPIEYLKKVKGVVPSRRKSSMIDAMRLSFLAASSLGVAGSEGLGLLNEALDAESELKNLATSVIRQSSRSSTLVSSSGSGSGSGS</sequence>
<dbReference type="AlphaFoldDB" id="A0A9W7DK23"/>
<name>A0A9W7DK23_9STRA</name>
<accession>A0A9W7DK23</accession>
<reference evidence="2" key="1">
    <citation type="submission" date="2022-07" db="EMBL/GenBank/DDBJ databases">
        <title>Genome analysis of Parmales, a sister group of diatoms, reveals the evolutionary specialization of diatoms from phago-mixotrophs to photoautotrophs.</title>
        <authorList>
            <person name="Ban H."/>
            <person name="Sato S."/>
            <person name="Yoshikawa S."/>
            <person name="Kazumasa Y."/>
            <person name="Nakamura Y."/>
            <person name="Ichinomiya M."/>
            <person name="Saitoh K."/>
            <person name="Sato N."/>
            <person name="Blanc-Mathieu R."/>
            <person name="Endo H."/>
            <person name="Kuwata A."/>
            <person name="Ogata H."/>
        </authorList>
    </citation>
    <scope>NUCLEOTIDE SEQUENCE</scope>
</reference>
<dbReference type="OrthoDB" id="198997at2759"/>
<feature type="transmembrane region" description="Helical" evidence="1">
    <location>
        <begin position="413"/>
        <end position="434"/>
    </location>
</feature>